<evidence type="ECO:0000256" key="11">
    <source>
        <dbReference type="SAM" id="Phobius"/>
    </source>
</evidence>
<feature type="transmembrane region" description="Helical" evidence="11">
    <location>
        <begin position="69"/>
        <end position="93"/>
    </location>
</feature>
<proteinExistence type="inferred from homology"/>
<evidence type="ECO:0000256" key="2">
    <source>
        <dbReference type="ARBA" id="ARBA00022448"/>
    </source>
</evidence>
<dbReference type="GO" id="GO:0016887">
    <property type="term" value="F:ATP hydrolysis activity"/>
    <property type="evidence" value="ECO:0007669"/>
    <property type="project" value="InterPro"/>
</dbReference>
<feature type="domain" description="ABC transmembrane type-1" evidence="13">
    <location>
        <begin position="69"/>
        <end position="381"/>
    </location>
</feature>
<dbReference type="RefSeq" id="WP_063773139.1">
    <property type="nucleotide sequence ID" value="NZ_BBPN01000001.1"/>
</dbReference>
<evidence type="ECO:0000256" key="3">
    <source>
        <dbReference type="ARBA" id="ARBA00022475"/>
    </source>
</evidence>
<evidence type="ECO:0000313" key="15">
    <source>
        <dbReference type="Proteomes" id="UP000183015"/>
    </source>
</evidence>
<evidence type="ECO:0000256" key="9">
    <source>
        <dbReference type="ARBA" id="ARBA00023136"/>
    </source>
</evidence>
<evidence type="ECO:0000256" key="7">
    <source>
        <dbReference type="ARBA" id="ARBA00022840"/>
    </source>
</evidence>
<dbReference type="SUPFAM" id="SSF52540">
    <property type="entry name" value="P-loop containing nucleoside triphosphate hydrolases"/>
    <property type="match status" value="1"/>
</dbReference>
<keyword evidence="7 14" id="KW-0067">ATP-binding</keyword>
<feature type="transmembrane region" description="Helical" evidence="11">
    <location>
        <begin position="320"/>
        <end position="341"/>
    </location>
</feature>
<evidence type="ECO:0000256" key="6">
    <source>
        <dbReference type="ARBA" id="ARBA00022741"/>
    </source>
</evidence>
<feature type="transmembrane region" description="Helical" evidence="11">
    <location>
        <begin position="205"/>
        <end position="226"/>
    </location>
</feature>
<keyword evidence="5 11" id="KW-0812">Transmembrane</keyword>
<gene>
    <name evidence="14" type="ORF">SAMN05414137_104290</name>
</gene>
<evidence type="ECO:0000256" key="4">
    <source>
        <dbReference type="ARBA" id="ARBA00022519"/>
    </source>
</evidence>
<comment type="subcellular location">
    <subcellularLocation>
        <location evidence="1">Cell inner membrane</location>
        <topology evidence="1">Multi-pass membrane protein</topology>
    </subcellularLocation>
</comment>
<reference evidence="15" key="1">
    <citation type="submission" date="2016-10" db="EMBL/GenBank/DDBJ databases">
        <authorList>
            <person name="Varghese N."/>
        </authorList>
    </citation>
    <scope>NUCLEOTIDE SEQUENCE [LARGE SCALE GENOMIC DNA]</scope>
    <source>
        <strain evidence="15">DSM 45096 / BCRC 16803 / CGMCC 4.1857 / CIP 109030 / JCM 12277 / KCTC 19219 / NBRC 100920 / 33214</strain>
    </source>
</reference>
<dbReference type="InterPro" id="IPR027417">
    <property type="entry name" value="P-loop_NTPase"/>
</dbReference>
<dbReference type="InterPro" id="IPR017871">
    <property type="entry name" value="ABC_transporter-like_CS"/>
</dbReference>
<name>A0A1H7L176_STRJI</name>
<evidence type="ECO:0000259" key="13">
    <source>
        <dbReference type="PROSITE" id="PS50929"/>
    </source>
</evidence>
<dbReference type="AlphaFoldDB" id="A0A1H7L176"/>
<evidence type="ECO:0000256" key="10">
    <source>
        <dbReference type="ARBA" id="ARBA00023455"/>
    </source>
</evidence>
<feature type="transmembrane region" description="Helical" evidence="11">
    <location>
        <begin position="232"/>
        <end position="249"/>
    </location>
</feature>
<dbReference type="PANTHER" id="PTHR43394:SF1">
    <property type="entry name" value="ATP-BINDING CASSETTE SUB-FAMILY B MEMBER 10, MITOCHONDRIAL"/>
    <property type="match status" value="1"/>
</dbReference>
<keyword evidence="2" id="KW-0813">Transport</keyword>
<organism evidence="14 15">
    <name type="scientific">Streptacidiphilus jiangxiensis</name>
    <dbReference type="NCBI Taxonomy" id="235985"/>
    <lineage>
        <taxon>Bacteria</taxon>
        <taxon>Bacillati</taxon>
        <taxon>Actinomycetota</taxon>
        <taxon>Actinomycetes</taxon>
        <taxon>Kitasatosporales</taxon>
        <taxon>Streptomycetaceae</taxon>
        <taxon>Streptacidiphilus</taxon>
    </lineage>
</organism>
<evidence type="ECO:0000313" key="14">
    <source>
        <dbReference type="EMBL" id="SEK92594.1"/>
    </source>
</evidence>
<dbReference type="InterPro" id="IPR036640">
    <property type="entry name" value="ABC1_TM_sf"/>
</dbReference>
<dbReference type="STRING" id="235985.SAMN05414137_104290"/>
<accession>A0A1H7L176</accession>
<dbReference type="Pfam" id="PF00005">
    <property type="entry name" value="ABC_tran"/>
    <property type="match status" value="1"/>
</dbReference>
<dbReference type="PROSITE" id="PS00211">
    <property type="entry name" value="ABC_TRANSPORTER_1"/>
    <property type="match status" value="1"/>
</dbReference>
<comment type="similarity">
    <text evidence="10">Belongs to the ABC transporter superfamily. Siderophore-Fe(3+) uptake transporter (SIUT) (TC 3.A.1.21) family.</text>
</comment>
<feature type="domain" description="ABC transporter" evidence="12">
    <location>
        <begin position="416"/>
        <end position="656"/>
    </location>
</feature>
<dbReference type="FunFam" id="3.40.50.300:FF:000221">
    <property type="entry name" value="Multidrug ABC transporter ATP-binding protein"/>
    <property type="match status" value="1"/>
</dbReference>
<dbReference type="OrthoDB" id="9806127at2"/>
<evidence type="ECO:0000256" key="8">
    <source>
        <dbReference type="ARBA" id="ARBA00022989"/>
    </source>
</evidence>
<dbReference type="eggNOG" id="COG1132">
    <property type="taxonomic scope" value="Bacteria"/>
</dbReference>
<protein>
    <submittedName>
        <fullName evidence="14">ATP-binding cassette, subfamily B</fullName>
    </submittedName>
</protein>
<keyword evidence="8 11" id="KW-1133">Transmembrane helix</keyword>
<dbReference type="GO" id="GO:0005524">
    <property type="term" value="F:ATP binding"/>
    <property type="evidence" value="ECO:0007669"/>
    <property type="project" value="UniProtKB-KW"/>
</dbReference>
<dbReference type="SUPFAM" id="SSF90123">
    <property type="entry name" value="ABC transporter transmembrane region"/>
    <property type="match status" value="1"/>
</dbReference>
<keyword evidence="15" id="KW-1185">Reference proteome</keyword>
<dbReference type="PANTHER" id="PTHR43394">
    <property type="entry name" value="ATP-DEPENDENT PERMEASE MDL1, MITOCHONDRIAL"/>
    <property type="match status" value="1"/>
</dbReference>
<dbReference type="InterPro" id="IPR003593">
    <property type="entry name" value="AAA+_ATPase"/>
</dbReference>
<dbReference type="InterPro" id="IPR011527">
    <property type="entry name" value="ABC1_TM_dom"/>
</dbReference>
<keyword evidence="9 11" id="KW-0472">Membrane</keyword>
<dbReference type="PROSITE" id="PS50893">
    <property type="entry name" value="ABC_TRANSPORTER_2"/>
    <property type="match status" value="1"/>
</dbReference>
<dbReference type="GO" id="GO:0015421">
    <property type="term" value="F:ABC-type oligopeptide transporter activity"/>
    <property type="evidence" value="ECO:0007669"/>
    <property type="project" value="TreeGrafter"/>
</dbReference>
<sequence>MVQIVHTSRAAVTGGSGLTGPVGQEDADLTTVPGPATAAPRGLRAVGATVVGLGRVLALVWRAGPLLTVLLGLATVVAGLVPAAVAVTGRLLVNTVVRAVELRVRHLPDRVPLALPLPWGQVRLPEMSSASAIVVLAGAQFAIYAVSTGCAALRNITQQLLQEKAAQSVQLRVMRHAGRLGLPFFEGPDSYDLLRQAQQEAATRPVTMIGGAFGLVQTVITFVGMAALLIGLSPWLALVALVAPVPAFVSDSRYGMRGFLLAQWSSPVRRRMEYLSRLVTTDTFAKEVKVFGLAPYLTDRFRLLGAAAYRRLRSVVTRRYLVGAAWSGLTVLAGSLTYLYVALAAVHGRLSLGDLTLYTAAATALQGAIQGVFQGLTGMYENNLYLSKLYELLAVEAPEADAEEPLPLPAPLRGEVVFENVSFRYPGSDAWALREVSFTLAPGRTLAVVGRNGAGKSTLIKLLCRLYDPAEGRILLDGTDIRRLDPDALRGQVAALFQDFVRYQATAAENIGLGEVSRLEDRPAVADAARRAGADALLDALPAGYDTPLGKWFAAGVELSGGEWQKVALARAFLRETPLLVLDEPTSALDAEAEHALFTRLRELAHGRTTVYISHRFSTVREADTILVLEDGRVAEQGTHPELMALRGRYARLFALQAEAYLGPDAAASPAGSDAVRAAKIAAALAARGLDAPAG</sequence>
<dbReference type="SMART" id="SM00382">
    <property type="entry name" value="AAA"/>
    <property type="match status" value="1"/>
</dbReference>
<keyword evidence="4" id="KW-0997">Cell inner membrane</keyword>
<evidence type="ECO:0000259" key="12">
    <source>
        <dbReference type="PROSITE" id="PS50893"/>
    </source>
</evidence>
<dbReference type="Gene3D" id="3.40.50.300">
    <property type="entry name" value="P-loop containing nucleotide triphosphate hydrolases"/>
    <property type="match status" value="1"/>
</dbReference>
<dbReference type="EMBL" id="FOAZ01000004">
    <property type="protein sequence ID" value="SEK92594.1"/>
    <property type="molecule type" value="Genomic_DNA"/>
</dbReference>
<dbReference type="GO" id="GO:0005886">
    <property type="term" value="C:plasma membrane"/>
    <property type="evidence" value="ECO:0007669"/>
    <property type="project" value="UniProtKB-SubCell"/>
</dbReference>
<evidence type="ECO:0000256" key="5">
    <source>
        <dbReference type="ARBA" id="ARBA00022692"/>
    </source>
</evidence>
<dbReference type="InterPro" id="IPR003439">
    <property type="entry name" value="ABC_transporter-like_ATP-bd"/>
</dbReference>
<dbReference type="Gene3D" id="1.20.1560.10">
    <property type="entry name" value="ABC transporter type 1, transmembrane domain"/>
    <property type="match status" value="1"/>
</dbReference>
<dbReference type="PROSITE" id="PS50929">
    <property type="entry name" value="ABC_TM1F"/>
    <property type="match status" value="1"/>
</dbReference>
<keyword evidence="3" id="KW-1003">Cell membrane</keyword>
<dbReference type="InterPro" id="IPR039421">
    <property type="entry name" value="Type_1_exporter"/>
</dbReference>
<evidence type="ECO:0000256" key="1">
    <source>
        <dbReference type="ARBA" id="ARBA00004429"/>
    </source>
</evidence>
<keyword evidence="6" id="KW-0547">Nucleotide-binding</keyword>
<dbReference type="Proteomes" id="UP000183015">
    <property type="component" value="Unassembled WGS sequence"/>
</dbReference>